<evidence type="ECO:0000313" key="5">
    <source>
        <dbReference type="Proteomes" id="UP001270053"/>
    </source>
</evidence>
<evidence type="ECO:0008006" key="7">
    <source>
        <dbReference type="Google" id="ProtNLM"/>
    </source>
</evidence>
<reference evidence="4 6" key="1">
    <citation type="submission" date="2023-11" db="EMBL/GenBank/DDBJ databases">
        <title>Unpublished Manusciprt.</title>
        <authorList>
            <person name="Saticioglu I.B."/>
            <person name="Ay H."/>
            <person name="Ajmi N."/>
            <person name="Altun S."/>
            <person name="Duman M."/>
        </authorList>
    </citation>
    <scope>NUCLEOTIDE SEQUENCE</scope>
    <source>
        <strain evidence="3 6">Fl-33</strain>
        <strain evidence="4">Fl-77</strain>
    </source>
</reference>
<dbReference type="EMBL" id="JAWXVH010000006">
    <property type="protein sequence ID" value="MDX6186727.1"/>
    <property type="molecule type" value="Genomic_DNA"/>
</dbReference>
<evidence type="ECO:0000256" key="1">
    <source>
        <dbReference type="SAM" id="MobiDB-lite"/>
    </source>
</evidence>
<feature type="compositionally biased region" description="Low complexity" evidence="1">
    <location>
        <begin position="39"/>
        <end position="48"/>
    </location>
</feature>
<feature type="region of interest" description="Disordered" evidence="1">
    <location>
        <begin position="30"/>
        <end position="57"/>
    </location>
</feature>
<organism evidence="4 5">
    <name type="scientific">Flavobacterium flavipigmentatum</name>
    <dbReference type="NCBI Taxonomy" id="2893884"/>
    <lineage>
        <taxon>Bacteria</taxon>
        <taxon>Pseudomonadati</taxon>
        <taxon>Bacteroidota</taxon>
        <taxon>Flavobacteriia</taxon>
        <taxon>Flavobacteriales</taxon>
        <taxon>Flavobacteriaceae</taxon>
        <taxon>Flavobacterium</taxon>
    </lineage>
</organism>
<dbReference type="RefSeq" id="WP_229974599.1">
    <property type="nucleotide sequence ID" value="NZ_CP087133.1"/>
</dbReference>
<evidence type="ECO:0000313" key="6">
    <source>
        <dbReference type="Proteomes" id="UP001278738"/>
    </source>
</evidence>
<evidence type="ECO:0000313" key="4">
    <source>
        <dbReference type="EMBL" id="MDX6186727.1"/>
    </source>
</evidence>
<dbReference type="Proteomes" id="UP001278738">
    <property type="component" value="Unassembled WGS sequence"/>
</dbReference>
<feature type="chain" id="PRO_5042576216" description="Lipoprotein" evidence="2">
    <location>
        <begin position="23"/>
        <end position="57"/>
    </location>
</feature>
<evidence type="ECO:0000256" key="2">
    <source>
        <dbReference type="SAM" id="SignalP"/>
    </source>
</evidence>
<dbReference type="EMBL" id="JAWXVG010000007">
    <property type="protein sequence ID" value="MDX6183443.1"/>
    <property type="molecule type" value="Genomic_DNA"/>
</dbReference>
<sequence>MKKLILLGAFALLGSTIVSCTAEEMESQAKKEIKKTIQPVADGPGDDPIVPPPPKKD</sequence>
<dbReference type="Proteomes" id="UP001270053">
    <property type="component" value="Unassembled WGS sequence"/>
</dbReference>
<comment type="caution">
    <text evidence="4">The sequence shown here is derived from an EMBL/GenBank/DDBJ whole genome shotgun (WGS) entry which is preliminary data.</text>
</comment>
<accession>A0AAJ2SF71</accession>
<gene>
    <name evidence="3" type="ORF">SGQ18_14865</name>
    <name evidence="4" type="ORF">SGQ44_13240</name>
</gene>
<name>A0AAJ2SF71_9FLAO</name>
<dbReference type="PROSITE" id="PS51257">
    <property type="entry name" value="PROKAR_LIPOPROTEIN"/>
    <property type="match status" value="1"/>
</dbReference>
<evidence type="ECO:0000313" key="3">
    <source>
        <dbReference type="EMBL" id="MDX6183443.1"/>
    </source>
</evidence>
<protein>
    <recommendedName>
        <fullName evidence="7">Lipoprotein</fullName>
    </recommendedName>
</protein>
<proteinExistence type="predicted"/>
<feature type="signal peptide" evidence="2">
    <location>
        <begin position="1"/>
        <end position="22"/>
    </location>
</feature>
<dbReference type="AlphaFoldDB" id="A0AAJ2SF71"/>
<keyword evidence="6" id="KW-1185">Reference proteome</keyword>
<keyword evidence="2" id="KW-0732">Signal</keyword>